<proteinExistence type="inferred from homology"/>
<evidence type="ECO:0000313" key="10">
    <source>
        <dbReference type="EMBL" id="CED83043.1"/>
    </source>
</evidence>
<keyword evidence="5 8" id="KW-0233">DNA recombination</keyword>
<comment type="similarity">
    <text evidence="8">Belongs to the SLX1 family.</text>
</comment>
<sequence>MPSTRKVPRSDKPFEAPTLYSCYLLRPVYARSRRTYVGSTPHPMRRLRQHNREALGGAAYTRKWGPWNMEMLVYGFPSKHSALQFEWAWQHPERSRFLRPPPVALSPKYTSTGKLKISKPSLQAPYFPQDPTSNEPLTKVRVVKKMLSLPPWNRLPLHVRLFSSEAVRLWLDKEPGNKSLKSKWMKFSQVEIKRKGFEVVSDLAGVHGDRGLRQLGTKGLDDGTGLIDVDDYKFGVAHWEKYKLLSDEASISRQSACTLCPLPIFLSQPLTYALCVSSGLPTCLSTAHLTCLSSHFLTSPESTSSAHPVHPVEGKILIPQWGTCPGGCGWEGEWGDVVRGCWTRKRGAEVIAGITEFPSLAAQIEASSNSWKTTKSSLST</sequence>
<comment type="subunit">
    <text evidence="8">Forms a heterodimer with SLX4.</text>
</comment>
<comment type="caution">
    <text evidence="8">Lacks conserved residue(s) required for the propagation of feature annotation.</text>
</comment>
<keyword evidence="6 8" id="KW-0234">DNA repair</keyword>
<evidence type="ECO:0000256" key="6">
    <source>
        <dbReference type="ARBA" id="ARBA00023204"/>
    </source>
</evidence>
<dbReference type="InterPro" id="IPR013083">
    <property type="entry name" value="Znf_RING/FYVE/PHD"/>
</dbReference>
<dbReference type="EMBL" id="LN483142">
    <property type="protein sequence ID" value="CED83043.1"/>
    <property type="molecule type" value="Genomic_DNA"/>
</dbReference>
<keyword evidence="4 8" id="KW-0378">Hydrolase</keyword>
<name>A0A0F7SSK2_PHARH</name>
<dbReference type="Gene3D" id="3.40.1440.10">
    <property type="entry name" value="GIY-YIG endonuclease"/>
    <property type="match status" value="1"/>
</dbReference>
<dbReference type="CDD" id="cd10455">
    <property type="entry name" value="GIY-YIG_SLX1"/>
    <property type="match status" value="1"/>
</dbReference>
<keyword evidence="7 8" id="KW-0539">Nucleus</keyword>
<keyword evidence="2 8" id="KW-0255">Endonuclease</keyword>
<dbReference type="Gene3D" id="3.30.40.10">
    <property type="entry name" value="Zinc/RING finger domain, C3HC4 (zinc finger)"/>
    <property type="match status" value="1"/>
</dbReference>
<evidence type="ECO:0000256" key="3">
    <source>
        <dbReference type="ARBA" id="ARBA00022763"/>
    </source>
</evidence>
<dbReference type="GO" id="GO:0017108">
    <property type="term" value="F:5'-flap endonuclease activity"/>
    <property type="evidence" value="ECO:0007669"/>
    <property type="project" value="InterPro"/>
</dbReference>
<comment type="function">
    <text evidence="8">Catalytic subunit of the SLX1-SLX4 structure-specific endonuclease that resolves DNA secondary structures generated during DNA repair and recombination. Has endonuclease activity towards branched DNA substrates, introducing single-strand cuts in duplex DNA close to junctions with ss-DNA.</text>
</comment>
<evidence type="ECO:0000256" key="2">
    <source>
        <dbReference type="ARBA" id="ARBA00022759"/>
    </source>
</evidence>
<comment type="subcellular location">
    <subcellularLocation>
        <location evidence="8">Nucleus</location>
    </subcellularLocation>
</comment>
<evidence type="ECO:0000256" key="8">
    <source>
        <dbReference type="HAMAP-Rule" id="MF_03100"/>
    </source>
</evidence>
<reference evidence="10" key="1">
    <citation type="submission" date="2014-08" db="EMBL/GenBank/DDBJ databases">
        <authorList>
            <person name="Sharma Rahul"/>
            <person name="Thines Marco"/>
        </authorList>
    </citation>
    <scope>NUCLEOTIDE SEQUENCE</scope>
</reference>
<keyword evidence="1 8" id="KW-0540">Nuclease</keyword>
<evidence type="ECO:0000256" key="7">
    <source>
        <dbReference type="ARBA" id="ARBA00023242"/>
    </source>
</evidence>
<dbReference type="GO" id="GO:0000724">
    <property type="term" value="P:double-strand break repair via homologous recombination"/>
    <property type="evidence" value="ECO:0007669"/>
    <property type="project" value="TreeGrafter"/>
</dbReference>
<evidence type="ECO:0000256" key="1">
    <source>
        <dbReference type="ARBA" id="ARBA00022722"/>
    </source>
</evidence>
<organism evidence="10">
    <name type="scientific">Phaffia rhodozyma</name>
    <name type="common">Yeast</name>
    <name type="synonym">Xanthophyllomyces dendrorhous</name>
    <dbReference type="NCBI Taxonomy" id="264483"/>
    <lineage>
        <taxon>Eukaryota</taxon>
        <taxon>Fungi</taxon>
        <taxon>Dikarya</taxon>
        <taxon>Basidiomycota</taxon>
        <taxon>Agaricomycotina</taxon>
        <taxon>Tremellomycetes</taxon>
        <taxon>Cystofilobasidiales</taxon>
        <taxon>Mrakiaceae</taxon>
        <taxon>Phaffia</taxon>
    </lineage>
</organism>
<dbReference type="Pfam" id="PF01541">
    <property type="entry name" value="GIY-YIG"/>
    <property type="match status" value="1"/>
</dbReference>
<dbReference type="AlphaFoldDB" id="A0A0F7SSK2"/>
<dbReference type="GO" id="GO:0033557">
    <property type="term" value="C:Slx1-Slx4 complex"/>
    <property type="evidence" value="ECO:0007669"/>
    <property type="project" value="UniProtKB-UniRule"/>
</dbReference>
<dbReference type="InterPro" id="IPR027520">
    <property type="entry name" value="Slx1"/>
</dbReference>
<dbReference type="InterPro" id="IPR035901">
    <property type="entry name" value="GIY-YIG_endonuc_sf"/>
</dbReference>
<feature type="domain" description="GIY-YIG" evidence="9">
    <location>
        <begin position="18"/>
        <end position="99"/>
    </location>
</feature>
<dbReference type="HAMAP" id="MF_03100">
    <property type="entry name" value="Endonuc_su_Slx1"/>
    <property type="match status" value="1"/>
</dbReference>
<dbReference type="InterPro" id="IPR000305">
    <property type="entry name" value="GIY-YIG_endonuc"/>
</dbReference>
<comment type="cofactor">
    <cofactor evidence="8">
        <name>a divalent metal cation</name>
        <dbReference type="ChEBI" id="CHEBI:60240"/>
    </cofactor>
</comment>
<evidence type="ECO:0000256" key="5">
    <source>
        <dbReference type="ARBA" id="ARBA00023172"/>
    </source>
</evidence>
<dbReference type="PANTHER" id="PTHR20208:SF10">
    <property type="entry name" value="STRUCTURE-SPECIFIC ENDONUCLEASE SUBUNIT SLX1"/>
    <property type="match status" value="1"/>
</dbReference>
<dbReference type="InterPro" id="IPR050381">
    <property type="entry name" value="SLX1_endonuclease"/>
</dbReference>
<evidence type="ECO:0000259" key="9">
    <source>
        <dbReference type="PROSITE" id="PS50164"/>
    </source>
</evidence>
<protein>
    <submittedName>
        <fullName evidence="10">Structure-specific endonuclease subunit slx1</fullName>
    </submittedName>
</protein>
<dbReference type="PROSITE" id="PS50164">
    <property type="entry name" value="GIY_YIG"/>
    <property type="match status" value="1"/>
</dbReference>
<accession>A0A0F7SSK2</accession>
<dbReference type="PANTHER" id="PTHR20208">
    <property type="entry name" value="STRUCTURE-SPECIFIC ENDONUCLEASE SUBUNIT SLX1"/>
    <property type="match status" value="1"/>
</dbReference>
<keyword evidence="3 8" id="KW-0227">DNA damage</keyword>
<evidence type="ECO:0000256" key="4">
    <source>
        <dbReference type="ARBA" id="ARBA00022801"/>
    </source>
</evidence>
<dbReference type="GO" id="GO:0008821">
    <property type="term" value="F:crossover junction DNA endonuclease activity"/>
    <property type="evidence" value="ECO:0007669"/>
    <property type="project" value="TreeGrafter"/>
</dbReference>